<dbReference type="PANTHER" id="PTHR42879:SF2">
    <property type="entry name" value="3-OXOACYL-[ACYL-CARRIER-PROTEIN] REDUCTASE FABG"/>
    <property type="match status" value="1"/>
</dbReference>
<proteinExistence type="inferred from homology"/>
<dbReference type="Pfam" id="PF13561">
    <property type="entry name" value="adh_short_C2"/>
    <property type="match status" value="1"/>
</dbReference>
<comment type="similarity">
    <text evidence="1">Belongs to the short-chain dehydrogenases/reductases (SDR) family.</text>
</comment>
<dbReference type="EMBL" id="JAVLSJ010000018">
    <property type="protein sequence ID" value="MDR9851533.1"/>
    <property type="molecule type" value="Genomic_DNA"/>
</dbReference>
<dbReference type="InterPro" id="IPR002347">
    <property type="entry name" value="SDR_fam"/>
</dbReference>
<dbReference type="PRINTS" id="PR00080">
    <property type="entry name" value="SDRFAMILY"/>
</dbReference>
<dbReference type="Proteomes" id="UP001246576">
    <property type="component" value="Unassembled WGS sequence"/>
</dbReference>
<protein>
    <submittedName>
        <fullName evidence="3">SDR family NAD(P)-dependent oxidoreductase</fullName>
    </submittedName>
</protein>
<dbReference type="Gene3D" id="3.40.50.720">
    <property type="entry name" value="NAD(P)-binding Rossmann-like Domain"/>
    <property type="match status" value="1"/>
</dbReference>
<evidence type="ECO:0000256" key="1">
    <source>
        <dbReference type="ARBA" id="ARBA00006484"/>
    </source>
</evidence>
<sequence>MNPSPFSSIPAASSPLSVRVILITGAARGIGAAVATTVAAPDVALVLHARSESPELQAVAQQCRAQGAQCTLALGDLADPHTAAQLRDAALTHYGRLDALVANAGFADRKRIGELDDTDWSRSLDALLGGFFRLITACREPLQASGQGRVVAVSSFVAHVFRLGESGFPASAAAKAGIEALVKSLAVQVAAAGVTVNAVAPGYVQKSDPAKSAIDPAAWQAALARIPLQRLGQPQEIANVIAFLLSPAASYVTGQVWHVDGGLTL</sequence>
<organism evidence="3 4">
    <name type="scientific">Herbaspirillum huttiense subsp. lycopersici</name>
    <dbReference type="NCBI Taxonomy" id="3074428"/>
    <lineage>
        <taxon>Bacteria</taxon>
        <taxon>Pseudomonadati</taxon>
        <taxon>Pseudomonadota</taxon>
        <taxon>Betaproteobacteria</taxon>
        <taxon>Burkholderiales</taxon>
        <taxon>Oxalobacteraceae</taxon>
        <taxon>Herbaspirillum</taxon>
    </lineage>
</organism>
<accession>A0ABU2ETP0</accession>
<comment type="caution">
    <text evidence="3">The sequence shown here is derived from an EMBL/GenBank/DDBJ whole genome shotgun (WGS) entry which is preliminary data.</text>
</comment>
<evidence type="ECO:0000313" key="4">
    <source>
        <dbReference type="Proteomes" id="UP001246576"/>
    </source>
</evidence>
<gene>
    <name evidence="3" type="ORF">RI048_25135</name>
</gene>
<dbReference type="InterPro" id="IPR057326">
    <property type="entry name" value="KR_dom"/>
</dbReference>
<dbReference type="RefSeq" id="WP_134137703.1">
    <property type="nucleotide sequence ID" value="NZ_JAVLSJ010000018.1"/>
</dbReference>
<dbReference type="PRINTS" id="PR00081">
    <property type="entry name" value="GDHRDH"/>
</dbReference>
<dbReference type="CDD" id="cd05233">
    <property type="entry name" value="SDR_c"/>
    <property type="match status" value="1"/>
</dbReference>
<name>A0ABU2ETP0_9BURK</name>
<reference evidence="3" key="1">
    <citation type="submission" date="2023-09" db="EMBL/GenBank/DDBJ databases">
        <title>Description of first Herbaspirillum huttiense subsp. nephrolepsisexaltata and Herbaspirillum huttiense subsp. lycopersicon.</title>
        <authorList>
            <person name="Poudel M."/>
            <person name="Sharma A."/>
            <person name="Goss E."/>
            <person name="Tapia J.H."/>
            <person name="Harmon C.M."/>
            <person name="Jones J.B."/>
        </authorList>
    </citation>
    <scope>NUCLEOTIDE SEQUENCE</scope>
    <source>
        <strain evidence="3">SE1</strain>
    </source>
</reference>
<feature type="domain" description="Ketoreductase" evidence="2">
    <location>
        <begin position="19"/>
        <end position="222"/>
    </location>
</feature>
<dbReference type="PANTHER" id="PTHR42879">
    <property type="entry name" value="3-OXOACYL-(ACYL-CARRIER-PROTEIN) REDUCTASE"/>
    <property type="match status" value="1"/>
</dbReference>
<dbReference type="InterPro" id="IPR036291">
    <property type="entry name" value="NAD(P)-bd_dom_sf"/>
</dbReference>
<keyword evidence="4" id="KW-1185">Reference proteome</keyword>
<evidence type="ECO:0000259" key="2">
    <source>
        <dbReference type="SMART" id="SM00822"/>
    </source>
</evidence>
<dbReference type="InterPro" id="IPR050259">
    <property type="entry name" value="SDR"/>
</dbReference>
<dbReference type="SUPFAM" id="SSF51735">
    <property type="entry name" value="NAD(P)-binding Rossmann-fold domains"/>
    <property type="match status" value="1"/>
</dbReference>
<dbReference type="SMART" id="SM00822">
    <property type="entry name" value="PKS_KR"/>
    <property type="match status" value="1"/>
</dbReference>
<evidence type="ECO:0000313" key="3">
    <source>
        <dbReference type="EMBL" id="MDR9851533.1"/>
    </source>
</evidence>